<dbReference type="VEuPathDB" id="HostDB:ENSG00000137101"/>
<dbReference type="GeneTree" id="ENSGT00390000003668"/>
<evidence type="ECO:0000313" key="1">
    <source>
        <dbReference type="Ensembl" id="ENSP00000367687.3"/>
    </source>
</evidence>
<reference evidence="1 2" key="1">
    <citation type="journal article" date="2001" name="Nature">
        <title>Initial sequencing and analysis of the human genome.</title>
        <authorList>
            <consortium name="International Human Genome Sequencing Consortium"/>
            <person name="Lander E.S."/>
            <person name="Linton L.M."/>
            <person name="Birren B."/>
            <person name="Nusbaum C."/>
            <person name="Zody M.C."/>
            <person name="Baldwin J."/>
            <person name="Devon K."/>
            <person name="Dewar K."/>
            <person name="Doyle M."/>
            <person name="FitzHugh W."/>
            <person name="Funke R."/>
            <person name="Gage D."/>
            <person name="Harris K."/>
            <person name="Heaford A."/>
            <person name="Howland J."/>
            <person name="Kann L."/>
            <person name="Lehoczky J."/>
            <person name="LeVine R."/>
            <person name="McEwan P."/>
            <person name="McKernan K."/>
            <person name="Meldrim J."/>
            <person name="Mesirov J.P."/>
            <person name="Miranda C."/>
            <person name="Morris W."/>
            <person name="Naylor J."/>
            <person name="Raymond C."/>
            <person name="Rosetti M."/>
            <person name="Santos R."/>
            <person name="Sheridan A."/>
            <person name="Sougnez C."/>
            <person name="Stange-Thomann N."/>
            <person name="Stojanovic N."/>
            <person name="Subramanian A."/>
            <person name="Wyman D."/>
            <person name="Rogers J."/>
            <person name="Sulston J."/>
            <person name="Ainscough R."/>
            <person name="Beck S."/>
            <person name="Bentley D."/>
            <person name="Burton J."/>
            <person name="Clee C."/>
            <person name="Carter N."/>
            <person name="Coulson A."/>
            <person name="Deadman R."/>
            <person name="Deloukas P."/>
            <person name="Dunham A."/>
            <person name="Dunham I."/>
            <person name="Durbin R."/>
            <person name="French L."/>
            <person name="Grafham D."/>
            <person name="Gregory S."/>
            <person name="Hubbard T."/>
            <person name="Humphray S."/>
            <person name="Hunt A."/>
            <person name="Jones M."/>
            <person name="Lloyd C."/>
            <person name="McMurray A."/>
            <person name="Matthews L."/>
            <person name="Mercer S."/>
            <person name="Milne S."/>
            <person name="Mullikin J.C."/>
            <person name="Mungall A."/>
            <person name="Plumb R."/>
            <person name="Ross M."/>
            <person name="Shownkeen R."/>
            <person name="Sims S."/>
            <person name="Waterston R.H."/>
            <person name="Wilson R.K."/>
            <person name="Hillier L.W."/>
            <person name="McPherson J.D."/>
            <person name="Marra M.A."/>
            <person name="Mardis E.R."/>
            <person name="Fulton L.A."/>
            <person name="Chinwalla A.T."/>
            <person name="Pepin K.H."/>
            <person name="Gish W.R."/>
            <person name="Chissoe S.L."/>
            <person name="Wendl M.C."/>
            <person name="Delehaunty K.D."/>
            <person name="Miner T.L."/>
            <person name="Delehaunty A."/>
            <person name="Kramer J.B."/>
            <person name="Cook L.L."/>
            <person name="Fulton R.S."/>
            <person name="Johnson D.L."/>
            <person name="Minx P.J."/>
            <person name="Clifton S.W."/>
            <person name="Hawkins T."/>
            <person name="Branscomb E."/>
            <person name="Predki P."/>
            <person name="Richardson P."/>
            <person name="Wenning S."/>
            <person name="Slezak T."/>
            <person name="Doggett N."/>
            <person name="Cheng J.F."/>
            <person name="Olsen A."/>
            <person name="Lucas S."/>
            <person name="Elkin C."/>
            <person name="Uberbacher E."/>
            <person name="Frazier M."/>
            <person name="Gibbs R.A."/>
            <person name="Muzny D.M."/>
            <person name="Scherer S.E."/>
            <person name="Bouck J.B."/>
            <person name="Sodergren E.J."/>
            <person name="Worley K.C."/>
            <person name="Rives C.M."/>
            <person name="Gorrell J.H."/>
            <person name="Metzker M.L."/>
            <person name="Naylor S.L."/>
            <person name="Kucherlapati R.S."/>
            <person name="Nelson D.L."/>
            <person name="Weinstock G.M."/>
            <person name="Sakaki Y."/>
            <person name="Fujiyama A."/>
            <person name="Hattori M."/>
            <person name="Yada T."/>
            <person name="Toyoda A."/>
            <person name="Itoh T."/>
            <person name="Kawagoe C."/>
            <person name="Watanabe H."/>
            <person name="Totoki Y."/>
            <person name="Taylor T."/>
            <person name="Weissenbach J."/>
            <person name="Heilig R."/>
            <person name="Saurin W."/>
            <person name="Artiguenave F."/>
            <person name="Brottier P."/>
            <person name="Bruls T."/>
            <person name="Pelletier E."/>
            <person name="Robert C."/>
            <person name="Wincker P."/>
            <person name="Smith D.R."/>
            <person name="Doucette-Stamm L."/>
            <person name="Rubenfield M."/>
            <person name="Weinstock K."/>
            <person name="Lee H.M."/>
            <person name="Dubois J."/>
            <person name="Rosenthal A."/>
            <person name="Platzer M."/>
            <person name="Nyakatura G."/>
            <person name="Taudien S."/>
            <person name="Rump A."/>
            <person name="Yang H."/>
            <person name="Yu J."/>
            <person name="Wang J."/>
            <person name="Huang G."/>
            <person name="Gu J."/>
            <person name="Hood L."/>
            <person name="Rowen L."/>
            <person name="Madan A."/>
            <person name="Qin S."/>
            <person name="Davis R.W."/>
            <person name="Federspiel N.A."/>
            <person name="Abola A.P."/>
            <person name="Proctor M.J."/>
            <person name="Myers R.M."/>
            <person name="Schmutz J."/>
            <person name="Dickson M."/>
            <person name="Grimwood J."/>
            <person name="Cox D.R."/>
            <person name="Olson M.V."/>
            <person name="Kaul R."/>
            <person name="Raymond C."/>
            <person name="Shimizu N."/>
            <person name="Kawasaki K."/>
            <person name="Minoshima S."/>
            <person name="Evans G.A."/>
            <person name="Athanasiou M."/>
            <person name="Schultz R."/>
            <person name="Roe B.A."/>
            <person name="Chen F."/>
            <person name="Pan H."/>
            <person name="Ramser J."/>
            <person name="Lehrach H."/>
            <person name="Reinhardt R."/>
            <person name="McCombie W.R."/>
            <person name="de la Bastide M."/>
            <person name="Dedhia N."/>
            <person name="Blocker H."/>
            <person name="Hornischer K."/>
            <person name="Nordsiek G."/>
            <person name="Agarwala R."/>
            <person name="Aravind L."/>
            <person name="Bailey J.A."/>
            <person name="Bateman A."/>
            <person name="Batzoglou S."/>
            <person name="Birney E."/>
            <person name="Bork P."/>
            <person name="Brown D.G."/>
            <person name="Burge C.B."/>
            <person name="Cerutti L."/>
            <person name="Chen H.C."/>
            <person name="Church D."/>
            <person name="Clamp M."/>
            <person name="Copley R.R."/>
            <person name="Doerks T."/>
            <person name="Eddy S.R."/>
            <person name="Eichler E.E."/>
            <person name="Furey T.S."/>
            <person name="Galagan J."/>
            <person name="Gilbert J.G."/>
            <person name="Harmon C."/>
            <person name="Hayashizaki Y."/>
            <person name="Haussler D."/>
            <person name="Hermjakob H."/>
            <person name="Hokamp K."/>
            <person name="Jang W."/>
            <person name="Johnson L.S."/>
            <person name="Jones T.A."/>
            <person name="Kasif S."/>
            <person name="Kaspryzk A."/>
            <person name="Kennedy S."/>
            <person name="Kent W.J."/>
            <person name="Kitts P."/>
            <person name="Koonin E.V."/>
            <person name="Korf I."/>
            <person name="Kulp D."/>
            <person name="Lancet D."/>
            <person name="Lowe T.M."/>
            <person name="McLysaght A."/>
            <person name="Mikkelsen T."/>
            <person name="Moran J.V."/>
            <person name="Mulder N."/>
            <person name="Pollara V.J."/>
            <person name="Ponting C.P."/>
            <person name="Schuler G."/>
            <person name="Schultz J."/>
            <person name="Slater G."/>
            <person name="Smit A.F."/>
            <person name="Stupka E."/>
            <person name="Szustakowski J."/>
            <person name="Thierry-Mieg D."/>
            <person name="Thierry-Mieg J."/>
            <person name="Wagner L."/>
            <person name="Wallis J."/>
            <person name="Wheeler R."/>
            <person name="Williams A."/>
            <person name="Wolf Y.I."/>
            <person name="Wolfe K.H."/>
            <person name="Yang S.P."/>
            <person name="Yeh R.F."/>
            <person name="Collins F."/>
            <person name="Guyer M.S."/>
            <person name="Peterson J."/>
            <person name="Felsenfeld A."/>
            <person name="Wetterstrand K.A."/>
            <person name="Patrinos A."/>
            <person name="Morgan M.J."/>
            <person name="de Jong P."/>
            <person name="Catanese J.J."/>
            <person name="Osoegawa K."/>
            <person name="Shizuya H."/>
            <person name="Choi S."/>
            <person name="Chen Y.J."/>
        </authorList>
    </citation>
    <scope>NUCLEOTIDE SEQUENCE [LARGE SCALE GENOMIC DNA]</scope>
</reference>
<sequence length="120" mass="12209">MAEAITYADLRFVKAPLKKSISSRLGQDPGADDDGEITYENVQVPAVLGVPSSLASSVLGDKAAVKSEQPTASWRAVTSPAVGRILPCECACAGQPRGQVLAPVPAADGAGPRGVQLLPG</sequence>
<name>Q5T4Q7_HUMAN</name>
<dbReference type="ProteomicsDB" id="64477"/>
<dbReference type="GO" id="GO:0004888">
    <property type="term" value="F:transmembrane signaling receptor activity"/>
    <property type="evidence" value="ECO:0007669"/>
    <property type="project" value="InterPro"/>
</dbReference>
<reference evidence="1" key="5">
    <citation type="submission" date="2025-09" db="UniProtKB">
        <authorList>
            <consortium name="Ensembl"/>
        </authorList>
    </citation>
    <scope>IDENTIFICATION</scope>
</reference>
<dbReference type="ChiTaRS" id="CD72">
    <property type="organism name" value="human"/>
</dbReference>
<reference evidence="1 2" key="3">
    <citation type="journal article" date="2004" name="Nature">
        <title>Finishing the euchromatic sequence of the human genome.</title>
        <authorList>
            <consortium name="International Human Genome Sequencing Consortium"/>
        </authorList>
    </citation>
    <scope>NUCLEOTIDE SEQUENCE [LARGE SCALE GENOMIC DNA]</scope>
</reference>
<protein>
    <submittedName>
        <fullName evidence="1">CD72 molecule</fullName>
    </submittedName>
</protein>
<dbReference type="Bgee" id="ENSG00000137101">
    <property type="expression patterns" value="Expressed in spleen and 111 other cell types or tissues"/>
</dbReference>
<dbReference type="GO" id="GO:0005886">
    <property type="term" value="C:plasma membrane"/>
    <property type="evidence" value="ECO:0007669"/>
    <property type="project" value="InterPro"/>
</dbReference>
<gene>
    <name evidence="1" type="primary">CD72</name>
</gene>
<dbReference type="Ensembl" id="ENST00000378430.3">
    <property type="protein sequence ID" value="ENSP00000367687.3"/>
    <property type="gene ID" value="ENSG00000137101.14"/>
</dbReference>
<dbReference type="OrthoDB" id="8953283at2759"/>
<dbReference type="AlphaFoldDB" id="Q5T4Q7"/>
<dbReference type="OpenTargets" id="ENSG00000137101"/>
<reference evidence="1 2" key="2">
    <citation type="journal article" date="2004" name="Nature">
        <title>DNA sequence and analysis of human chromosome 9.</title>
        <authorList>
            <person name="Humphray S.J."/>
            <person name="Oliver K."/>
            <person name="Hunt A.R."/>
            <person name="Plumb R.W."/>
            <person name="Loveland J.E."/>
            <person name="Howe K.L."/>
            <person name="Andrews T.D."/>
            <person name="Searle S."/>
            <person name="Hunt S.E."/>
            <person name="Scott C.E."/>
            <person name="Jones M.C."/>
            <person name="Ainscough R."/>
            <person name="Almeida J.P."/>
            <person name="Ambrose K.D."/>
            <person name="Ashwell R.I."/>
            <person name="Babbage A.K."/>
            <person name="Babbage S."/>
            <person name="Bagguley C.L."/>
            <person name="Bailey J."/>
            <person name="Banerjee R."/>
            <person name="Barker D.J."/>
            <person name="Barlow K.F."/>
            <person name="Bates K."/>
            <person name="Beasley H."/>
            <person name="Beasley O."/>
            <person name="Bird C.P."/>
            <person name="Bray-Allen S."/>
            <person name="Brown A.J."/>
            <person name="Brown J.Y."/>
            <person name="Burford D."/>
            <person name="Burrill W."/>
            <person name="Burton J."/>
            <person name="Carder C."/>
            <person name="Carter N.P."/>
            <person name="Chapman J.C."/>
            <person name="Chen Y."/>
            <person name="Clarke G."/>
            <person name="Clark S.Y."/>
            <person name="Clee C.M."/>
            <person name="Clegg S."/>
            <person name="Collier R.E."/>
            <person name="Corby N."/>
            <person name="Crosier M."/>
            <person name="Cummings A.T."/>
            <person name="Davies J."/>
            <person name="Dhami P."/>
            <person name="Dunn M."/>
            <person name="Dutta I."/>
            <person name="Dyer L.W."/>
            <person name="Earthrowl M.E."/>
            <person name="Faulkner L."/>
            <person name="Fleming C.J."/>
            <person name="Frankish A."/>
            <person name="Frankland J.A."/>
            <person name="French L."/>
            <person name="Fricker D.G."/>
            <person name="Garner P."/>
            <person name="Garnett J."/>
            <person name="Ghori J."/>
            <person name="Gilbert J.G."/>
            <person name="Glison C."/>
            <person name="Grafham D.V."/>
            <person name="Gribble S."/>
            <person name="Griffiths C."/>
            <person name="Griffiths-Jones S."/>
            <person name="Grocock R."/>
            <person name="Guy J."/>
            <person name="Hall R.E."/>
            <person name="Hammond S."/>
            <person name="Harley J.L."/>
            <person name="Harrison E.S."/>
            <person name="Hart E.A."/>
            <person name="Heath P.D."/>
            <person name="Henderson C.D."/>
            <person name="Hopkins B.L."/>
            <person name="Howard P.J."/>
            <person name="Howden P.J."/>
            <person name="Huckle E."/>
            <person name="Johnson C."/>
            <person name="Johnson D."/>
            <person name="Joy A.A."/>
            <person name="Kay M."/>
            <person name="Keenan S."/>
            <person name="Kershaw J.K."/>
            <person name="Kimberley A.M."/>
            <person name="King A."/>
            <person name="Knights A."/>
            <person name="Laird G.K."/>
            <person name="Langford C."/>
            <person name="Lawlor S."/>
            <person name="Leongamornlert D.A."/>
            <person name="Leversha M."/>
            <person name="Lloyd C."/>
            <person name="Lloyd D.M."/>
            <person name="Lovell J."/>
            <person name="Martin S."/>
            <person name="Mashreghi-Mohammadi M."/>
            <person name="Matthews L."/>
            <person name="McLaren S."/>
            <person name="McLay K.E."/>
            <person name="McMurray A."/>
            <person name="Milne S."/>
            <person name="Nickerson T."/>
            <person name="Nisbett J."/>
            <person name="Nordsiek G."/>
            <person name="Pearce A.V."/>
            <person name="Peck A.I."/>
            <person name="Porter K.M."/>
            <person name="Pandian R."/>
            <person name="Pelan S."/>
            <person name="Phillimore B."/>
            <person name="Povey S."/>
            <person name="Ramsey Y."/>
            <person name="Rand V."/>
            <person name="Scharfe M."/>
            <person name="Sehra H.K."/>
            <person name="Shownkeen R."/>
            <person name="Sims S.K."/>
            <person name="Skuce C.D."/>
            <person name="Smith M."/>
            <person name="Steward C.A."/>
            <person name="Swarbreck D."/>
            <person name="Sycamore N."/>
            <person name="Tester J."/>
            <person name="Thorpe A."/>
            <person name="Tracey A."/>
            <person name="Tromans A."/>
            <person name="Thomas D.W."/>
            <person name="Wall M."/>
            <person name="Wallis J.M."/>
            <person name="West A.P."/>
            <person name="Whitehead S.L."/>
            <person name="Willey D.L."/>
            <person name="Williams S.A."/>
            <person name="Wilming L."/>
            <person name="Wray P.W."/>
            <person name="Young L."/>
            <person name="Ashurst J.L."/>
            <person name="Coulson A."/>
            <person name="Blocker H."/>
            <person name="Durbin R."/>
            <person name="Sulston J.E."/>
            <person name="Hubbard T."/>
            <person name="Jackson M.J."/>
            <person name="Bentley D.R."/>
            <person name="Beck S."/>
            <person name="Rogers J."/>
            <person name="Dunham I."/>
        </authorList>
    </citation>
    <scope>NUCLEOTIDE SEQUENCE [LARGE SCALE GENOMIC DNA]</scope>
</reference>
<dbReference type="InterPro" id="IPR039689">
    <property type="entry name" value="CD72"/>
</dbReference>
<dbReference type="Proteomes" id="UP000005640">
    <property type="component" value="Chromosome 9"/>
</dbReference>
<accession>Q5T4Q7</accession>
<dbReference type="MassIVE" id="Q5T4Q7"/>
<proteinExistence type="evidence at protein level"/>
<dbReference type="UCSC" id="uc064sxl.1">
    <property type="organism name" value="human"/>
</dbReference>
<dbReference type="PANTHER" id="PTHR15028">
    <property type="entry name" value="CD72-RELATED"/>
    <property type="match status" value="1"/>
</dbReference>
<dbReference type="EMBL" id="AL357874">
    <property type="status" value="NOT_ANNOTATED_CDS"/>
    <property type="molecule type" value="Genomic_DNA"/>
</dbReference>
<keyword evidence="3 4" id="KW-1267">Proteomics identification</keyword>
<dbReference type="Antibodypedia" id="3742">
    <property type="antibodies" value="624 antibodies from 38 providers"/>
</dbReference>
<evidence type="ECO:0007829" key="3">
    <source>
        <dbReference type="PeptideAtlas" id="Q5T4Q7"/>
    </source>
</evidence>
<evidence type="ECO:0000313" key="2">
    <source>
        <dbReference type="Proteomes" id="UP000005640"/>
    </source>
</evidence>
<dbReference type="PANTHER" id="PTHR15028:SF6">
    <property type="entry name" value="B-CELL DIFFERENTIATION ANTIGEN CD72"/>
    <property type="match status" value="1"/>
</dbReference>
<dbReference type="ExpressionAtlas" id="Q5T4Q7">
    <property type="expression patterns" value="baseline and differential"/>
</dbReference>
<evidence type="ECO:0007829" key="4">
    <source>
        <dbReference type="ProteomicsDB" id="Q5T4Q7"/>
    </source>
</evidence>
<keyword evidence="2" id="KW-1185">Reference proteome</keyword>
<reference evidence="1" key="4">
    <citation type="submission" date="2025-08" db="UniProtKB">
        <authorList>
            <consortium name="Ensembl"/>
        </authorList>
    </citation>
    <scope>IDENTIFICATION</scope>
</reference>
<dbReference type="HOGENOM" id="CLU_2048934_0_0_1"/>
<dbReference type="HGNC" id="HGNC:1696">
    <property type="gene designation" value="CD72"/>
</dbReference>
<organism evidence="1 2">
    <name type="scientific">Homo sapiens</name>
    <name type="common">Human</name>
    <dbReference type="NCBI Taxonomy" id="9606"/>
    <lineage>
        <taxon>Eukaryota</taxon>
        <taxon>Metazoa</taxon>
        <taxon>Chordata</taxon>
        <taxon>Craniata</taxon>
        <taxon>Vertebrata</taxon>
        <taxon>Euteleostomi</taxon>
        <taxon>Mammalia</taxon>
        <taxon>Eutheria</taxon>
        <taxon>Euarchontoglires</taxon>
        <taxon>Primates</taxon>
        <taxon>Haplorrhini</taxon>
        <taxon>Catarrhini</taxon>
        <taxon>Hominidae</taxon>
        <taxon>Homo</taxon>
    </lineage>
</organism>